<protein>
    <submittedName>
        <fullName evidence="1">Uncharacterized protein</fullName>
    </submittedName>
</protein>
<accession>A0A2I1FTF4</accession>
<evidence type="ECO:0000313" key="2">
    <source>
        <dbReference type="Proteomes" id="UP000234323"/>
    </source>
</evidence>
<evidence type="ECO:0000313" key="1">
    <source>
        <dbReference type="EMBL" id="PKY37655.1"/>
    </source>
</evidence>
<organism evidence="1 2">
    <name type="scientific">Rhizophagus irregularis</name>
    <dbReference type="NCBI Taxonomy" id="588596"/>
    <lineage>
        <taxon>Eukaryota</taxon>
        <taxon>Fungi</taxon>
        <taxon>Fungi incertae sedis</taxon>
        <taxon>Mucoromycota</taxon>
        <taxon>Glomeromycotina</taxon>
        <taxon>Glomeromycetes</taxon>
        <taxon>Glomerales</taxon>
        <taxon>Glomeraceae</taxon>
        <taxon>Rhizophagus</taxon>
    </lineage>
</organism>
<dbReference type="EMBL" id="LLXI01000007">
    <property type="protein sequence ID" value="PKY37655.1"/>
    <property type="molecule type" value="Genomic_DNA"/>
</dbReference>
<dbReference type="AlphaFoldDB" id="A0A2I1FTF4"/>
<proteinExistence type="predicted"/>
<sequence>MDKNICNNTVGIVTDINLENLEVRVAFSVIGGIVNIGIKKESVTFQIDRKPAKVSLSLDNQMFFTGQAYVALS</sequence>
<gene>
    <name evidence="1" type="ORF">RhiirA4_450539</name>
</gene>
<dbReference type="Proteomes" id="UP000234323">
    <property type="component" value="Unassembled WGS sequence"/>
</dbReference>
<keyword evidence="2" id="KW-1185">Reference proteome</keyword>
<name>A0A2I1FTF4_9GLOM</name>
<comment type="caution">
    <text evidence="1">The sequence shown here is derived from an EMBL/GenBank/DDBJ whole genome shotgun (WGS) entry which is preliminary data.</text>
</comment>
<reference evidence="1 2" key="1">
    <citation type="submission" date="2015-10" db="EMBL/GenBank/DDBJ databases">
        <title>Genome analyses suggest a sexual origin of heterokaryosis in a supposedly ancient asexual fungus.</title>
        <authorList>
            <person name="Ropars J."/>
            <person name="Sedzielewska K."/>
            <person name="Noel J."/>
            <person name="Charron P."/>
            <person name="Farinelli L."/>
            <person name="Marton T."/>
            <person name="Kruger M."/>
            <person name="Pelin A."/>
            <person name="Brachmann A."/>
            <person name="Corradi N."/>
        </authorList>
    </citation>
    <scope>NUCLEOTIDE SEQUENCE [LARGE SCALE GENOMIC DNA]</scope>
    <source>
        <strain evidence="1 2">A4</strain>
    </source>
</reference>